<gene>
    <name evidence="6" type="ORF">LX16_1078</name>
</gene>
<dbReference type="Gene3D" id="3.40.50.12780">
    <property type="entry name" value="N-terminal domain of ligase-like"/>
    <property type="match status" value="2"/>
</dbReference>
<dbReference type="InterPro" id="IPR042099">
    <property type="entry name" value="ANL_N_sf"/>
</dbReference>
<evidence type="ECO:0000256" key="1">
    <source>
        <dbReference type="ARBA" id="ARBA00001957"/>
    </source>
</evidence>
<dbReference type="Pfam" id="PF00550">
    <property type="entry name" value="PP-binding"/>
    <property type="match status" value="3"/>
</dbReference>
<dbReference type="NCBIfam" id="TIGR01746">
    <property type="entry name" value="Thioester-redct"/>
    <property type="match status" value="1"/>
</dbReference>
<evidence type="ECO:0000259" key="5">
    <source>
        <dbReference type="PROSITE" id="PS50075"/>
    </source>
</evidence>
<reference evidence="6 7" key="1">
    <citation type="journal article" date="2013" name="Stand. Genomic Sci.">
        <title>Genomic Encyclopedia of Type Strains, Phase I: The one thousand microbial genomes (KMG-I) project.</title>
        <authorList>
            <person name="Kyrpides N.C."/>
            <person name="Woyke T."/>
            <person name="Eisen J.A."/>
            <person name="Garrity G."/>
            <person name="Lilburn T.G."/>
            <person name="Beck B.J."/>
            <person name="Whitman W.B."/>
            <person name="Hugenholtz P."/>
            <person name="Klenk H.P."/>
        </authorList>
    </citation>
    <scope>NUCLEOTIDE SEQUENCE [LARGE SCALE GENOMIC DNA]</scope>
    <source>
        <strain evidence="6 7">DSM 45044</strain>
    </source>
</reference>
<organism evidence="6 7">
    <name type="scientific">Stackebrandtia albiflava</name>
    <dbReference type="NCBI Taxonomy" id="406432"/>
    <lineage>
        <taxon>Bacteria</taxon>
        <taxon>Bacillati</taxon>
        <taxon>Actinomycetota</taxon>
        <taxon>Actinomycetes</taxon>
        <taxon>Glycomycetales</taxon>
        <taxon>Glycomycetaceae</taxon>
        <taxon>Stackebrandtia</taxon>
    </lineage>
</organism>
<dbReference type="GO" id="GO:0031177">
    <property type="term" value="F:phosphopantetheine binding"/>
    <property type="evidence" value="ECO:0007669"/>
    <property type="project" value="InterPro"/>
</dbReference>
<dbReference type="InterPro" id="IPR013120">
    <property type="entry name" value="FAR_NAD-bd"/>
</dbReference>
<dbReference type="Gene3D" id="3.30.559.10">
    <property type="entry name" value="Chloramphenicol acetyltransferase-like domain"/>
    <property type="match status" value="2"/>
</dbReference>
<feature type="domain" description="Carrier" evidence="5">
    <location>
        <begin position="2195"/>
        <end position="2270"/>
    </location>
</feature>
<dbReference type="SUPFAM" id="SSF51735">
    <property type="entry name" value="NAD(P)-binding Rossmann-fold domains"/>
    <property type="match status" value="1"/>
</dbReference>
<evidence type="ECO:0000313" key="6">
    <source>
        <dbReference type="EMBL" id="TWJ15375.1"/>
    </source>
</evidence>
<dbReference type="SUPFAM" id="SSF56801">
    <property type="entry name" value="Acetyl-CoA synthetase-like"/>
    <property type="match status" value="3"/>
</dbReference>
<dbReference type="NCBIfam" id="TIGR01733">
    <property type="entry name" value="AA-adenyl-dom"/>
    <property type="match status" value="2"/>
</dbReference>
<dbReference type="FunFam" id="3.40.50.980:FF:000001">
    <property type="entry name" value="Non-ribosomal peptide synthetase"/>
    <property type="match status" value="1"/>
</dbReference>
<comment type="cofactor">
    <cofactor evidence="1">
        <name>pantetheine 4'-phosphate</name>
        <dbReference type="ChEBI" id="CHEBI:47942"/>
    </cofactor>
</comment>
<dbReference type="OrthoDB" id="2472181at2"/>
<feature type="domain" description="Carrier" evidence="5">
    <location>
        <begin position="503"/>
        <end position="578"/>
    </location>
</feature>
<keyword evidence="4" id="KW-0436">Ligase</keyword>
<dbReference type="InterPro" id="IPR000873">
    <property type="entry name" value="AMP-dep_synth/lig_dom"/>
</dbReference>
<dbReference type="InterPro" id="IPR045851">
    <property type="entry name" value="AMP-bd_C_sf"/>
</dbReference>
<keyword evidence="3" id="KW-0597">Phosphoprotein</keyword>
<dbReference type="RefSeq" id="WP_158645482.1">
    <property type="nucleotide sequence ID" value="NZ_BAABIJ010000001.1"/>
</dbReference>
<dbReference type="Pfam" id="PF07993">
    <property type="entry name" value="NAD_binding_4"/>
    <property type="match status" value="1"/>
</dbReference>
<dbReference type="PANTHER" id="PTHR45527">
    <property type="entry name" value="NONRIBOSOMAL PEPTIDE SYNTHETASE"/>
    <property type="match status" value="1"/>
</dbReference>
<dbReference type="PANTHER" id="PTHR45527:SF1">
    <property type="entry name" value="FATTY ACID SYNTHASE"/>
    <property type="match status" value="1"/>
</dbReference>
<dbReference type="Pfam" id="PF00668">
    <property type="entry name" value="Condensation"/>
    <property type="match status" value="2"/>
</dbReference>
<dbReference type="Pfam" id="PF13193">
    <property type="entry name" value="AMP-binding_C"/>
    <property type="match status" value="2"/>
</dbReference>
<dbReference type="InterPro" id="IPR023213">
    <property type="entry name" value="CAT-like_dom_sf"/>
</dbReference>
<dbReference type="FunFam" id="3.30.300.30:FF:000010">
    <property type="entry name" value="Enterobactin synthetase component F"/>
    <property type="match status" value="2"/>
</dbReference>
<dbReference type="InterPro" id="IPR020806">
    <property type="entry name" value="PKS_PP-bd"/>
</dbReference>
<evidence type="ECO:0000256" key="3">
    <source>
        <dbReference type="ARBA" id="ARBA00022553"/>
    </source>
</evidence>
<dbReference type="GO" id="GO:0009239">
    <property type="term" value="P:enterobactin biosynthetic process"/>
    <property type="evidence" value="ECO:0007669"/>
    <property type="project" value="TreeGrafter"/>
</dbReference>
<dbReference type="Gene3D" id="3.40.50.980">
    <property type="match status" value="2"/>
</dbReference>
<evidence type="ECO:0000313" key="7">
    <source>
        <dbReference type="Proteomes" id="UP000321617"/>
    </source>
</evidence>
<dbReference type="Pfam" id="PF00501">
    <property type="entry name" value="AMP-binding"/>
    <property type="match status" value="2"/>
</dbReference>
<dbReference type="InterPro" id="IPR010071">
    <property type="entry name" value="AA_adenyl_dom"/>
</dbReference>
<dbReference type="InterPro" id="IPR020845">
    <property type="entry name" value="AMP-binding_CS"/>
</dbReference>
<dbReference type="GO" id="GO:0009366">
    <property type="term" value="C:enterobactin synthetase complex"/>
    <property type="evidence" value="ECO:0007669"/>
    <property type="project" value="TreeGrafter"/>
</dbReference>
<dbReference type="InterPro" id="IPR009081">
    <property type="entry name" value="PP-bd_ACP"/>
</dbReference>
<dbReference type="GO" id="GO:0072330">
    <property type="term" value="P:monocarboxylic acid biosynthetic process"/>
    <property type="evidence" value="ECO:0007669"/>
    <property type="project" value="UniProtKB-ARBA"/>
</dbReference>
<dbReference type="GO" id="GO:0008610">
    <property type="term" value="P:lipid biosynthetic process"/>
    <property type="evidence" value="ECO:0007669"/>
    <property type="project" value="UniProtKB-ARBA"/>
</dbReference>
<dbReference type="SUPFAM" id="SSF52777">
    <property type="entry name" value="CoA-dependent acyltransferases"/>
    <property type="match status" value="4"/>
</dbReference>
<dbReference type="FunFam" id="2.30.38.10:FF:000001">
    <property type="entry name" value="Non-ribosomal peptide synthetase PvdI"/>
    <property type="match status" value="2"/>
</dbReference>
<protein>
    <submittedName>
        <fullName evidence="6">Amino acid adenylation domain-containing protein/thioester reductase-like protein</fullName>
    </submittedName>
</protein>
<dbReference type="InterPro" id="IPR001242">
    <property type="entry name" value="Condensation_dom"/>
</dbReference>
<dbReference type="GO" id="GO:0043041">
    <property type="term" value="P:amino acid activation for nonribosomal peptide biosynthetic process"/>
    <property type="evidence" value="ECO:0007669"/>
    <property type="project" value="TreeGrafter"/>
</dbReference>
<dbReference type="FunFam" id="3.40.50.12780:FF:000012">
    <property type="entry name" value="Non-ribosomal peptide synthetase"/>
    <property type="match status" value="1"/>
</dbReference>
<dbReference type="PROSITE" id="PS50075">
    <property type="entry name" value="CARRIER"/>
    <property type="match status" value="3"/>
</dbReference>
<accession>A0A562VBW1</accession>
<dbReference type="CDD" id="cd19540">
    <property type="entry name" value="LCL_NRPS-like"/>
    <property type="match status" value="2"/>
</dbReference>
<dbReference type="Gene3D" id="1.10.1200.10">
    <property type="entry name" value="ACP-like"/>
    <property type="match status" value="3"/>
</dbReference>
<sequence length="2669" mass="285125">MTPTAPLPAGRTLPELFADQVAATPDAVALVCGDDRLDYAGLDRRSRLLAARLAATGVGPEDVVAVGLPKSPMMVETILAVAATGAAFLPLDVGHPPDRLAYLLTDSGARLLVSDTVHTGRFPEAVPRLLVDEDDAPPSADFVPVRPRPANPAYVIYTSGSTGRPKGVVVSHAGIPWLIHDQRARLGLTGSSRLLQFASPSFDASVWDLFMALLSGAALVLPPPGRPVVETLADTVAAQGVTHCLLPPAVLAVMSPEDLPGLETVISGGEALPAEVSGRWAGQRRLLNAYGPTESTICATVTAPLGAREAPHLGEPVPGTTAHVLDDALRPVAAGETGELYLSGPGLARGYLGRPGLTAERFVACPFGPAGERMYRTGDLVRRTADGRLEFVGRSDHQVKIRGFRIEPGEIEAELARRPGVAGAVVVPRPDRHGQARLIGYVVPFGDTTLDTAQLTAALGRSLPAHMVPSAIVVLDAWPLTSSGKIDRDALPEPVFRAGVGGAPRTRTERVVRDLFAELLDVSHMDVNDDFFALGGHSLLATRLAGRIRAELGAPATVTDVFESPTPRRLAATLDVDIARDDLAVLRHRERPTPEAEPSAAQRRMWFQHDLAPDGVAYHQPIRLDLTGHVDHGALRAAVHDLVMRHSALRTVFVGGADDLRQRVSDDIDTVWDRRTVAATDLDAEVDRAVRRPFRLAEEAPFRAHLFTVAPERHVLLLLLHHIAADGWSLTPLADDLACAYEARRGGEPPRWDPLPVDQLDYADWHRERLGDRDDPASLDARQADYWRNRLSGVPDELALPYDRPRSATSTRGARHSFRIGDELHRALTALARRHDATLFMVLHAGLVALLHRMGAGTDIPVGTPVAGRLDPAMDGLVGFFVNTLVLRTGTAPGQSFSALLRRVREDDLGAYAHQDLPFDRLVEELDPARAVNRHPLFQVMLALQNNTTARFRLAGTRCTVAAPYPGTAKFDLFLDVTEDSVGGLDVVAEYAAGLFDAGTVARLCDGYTRLLRQVAADDTVRIGDIELLTPADRAELLVARNATAAPEAPHDVAAVIAARAVVHADVPAVMDDDASPTYAELDAAADHLAHHLIARGIGPETIVAVALPRSSRLVTAFLAVLKTGAAYLPIDVTLPPERVVRLLTDATPSLVLTESEAVGAGWPVLRLDRFAPTGRATPVTDDRRTVPLRPDHPAYVVYTSGSTGRPKAVVMPYRGFANLLRWHVRTLSSRPGTRIAQFTAVGFDVSVQEIGAALLSSATLCVMPEDVRRDADAMVSWLSGMRIAELYAPTLVIEAVAVAAEESGHTLPDLVDIAQAGEALRLTPSIRRLSAVSPRRLHNHYGPAETHLVTAATVGRDAPDRPGIGRPVDNTRVYVLDDVLRPVPPGVVGELYLAGAGVARGYLNRPAVTASRFVACPFGEPGERMYRTGDLVRWNGSGELEFVGRADHQVKIRGFRIEPGEIEAALLRCPGVARAVVVARPDAHGRSRLVGYLVGTDIDTGAVRSGLAAELPDYMVPAVFTVLDRLPLTPNGKLDRAALPEPEPAAFSRPPRTETEHLLAGLYAQVLGLETIGVDDDFFASGGHSLLATRLAARIRAVCHADVGVREVFAAPTVAGMAVLVERAGSAAALPPLRRAERPARLSPSPAQRRLWFLDRLDGPGPTYNLPVGMRLRGPLDVDALILALADVTGRHGTLRTRFPDRDGEPEQVVDPHGTPRVVVADATADALPELLAEAASHGFDLAAEWPVRTWVWRLGADDHALLLLVHHIAADGLSLPILTRDLAVAYHARRAGTAPRWTAPAVDYVDYTLWQRESLSEDDPDGPAARQTAYWRRRLDGAPAEIRLPYDAPRSSGTGAVGARATFTLDAAGHRALRELAARHHSTLFMVLQAGMAVLLRRFGAGDDVVLGTPTAGRPDEALEEVVGFFVNSLVLRIDLSGEPGFAELLNRVTRHTLAGFANQDVPFERIVEALDPPRVLGRHPLFQVLLALATPPPILDVDGVTATPVDPATGTSRMDLSWNVVERLGPAGEPAGLDVTVEYATALFTPATVARLANGFLRVLTQAAVAPGTAIDDLDPLTDEDRRLVTSQWNRAALPPRVRAGFDGPADHVRAYVLDSRRRPVPPGAPGDLYLAGVRAPHRFAGEAVECPFGDVPEPMYRTGDVVRWTGEGRLEWIDAEAAPEAAPPPPATGRAPRGGTERRVAALFSELLGVPDVAADDDFFALGGHSLLAVRLAARSGDALGVELPLRDVFALRTVAAIAGRLDHGAATPAALADRMRADAIPPADVRVPAARTAERHGEPRRILLTGATGFLGAFLLAELLSSDAKAEVACPVRAPDEAVAGGRLVESLRRLRLWDDSFTDRIVAFPADLASPGLGVPGSRRRELAGWADAIVHNGARVHLADPYETMRGPNVAGTVEMLRLAAAEAVPFHHVSTGSVVVPAEGARVPVDEDGVLRPDRLPASGYVQSKWVAERLVAEAGNRGLPVAVYRPGRVSGDTVTGAGSDTDAFWQVLRACAELGAAPSGEVTGAAYLTPVDYVAKAIAHLIRRRPADGTAYHLTGSTPVGMSFVVDRLRAMGYAIDMVPADEWNRRLADAARTAASGSALPGAAALAVAGDAPEPVFDDRHTRGALADSGIVCPVVDATVVDRYLRFMRDCGSLVPPPA</sequence>
<dbReference type="InterPro" id="IPR006162">
    <property type="entry name" value="Ppantetheine_attach_site"/>
</dbReference>
<dbReference type="EMBL" id="VLLL01000005">
    <property type="protein sequence ID" value="TWJ15375.1"/>
    <property type="molecule type" value="Genomic_DNA"/>
</dbReference>
<keyword evidence="7" id="KW-1185">Reference proteome</keyword>
<comment type="caution">
    <text evidence="6">The sequence shown here is derived from an EMBL/GenBank/DDBJ whole genome shotgun (WGS) entry which is preliminary data.</text>
</comment>
<dbReference type="GO" id="GO:0047527">
    <property type="term" value="F:2,3-dihydroxybenzoate-serine ligase activity"/>
    <property type="evidence" value="ECO:0007669"/>
    <property type="project" value="TreeGrafter"/>
</dbReference>
<dbReference type="Proteomes" id="UP000321617">
    <property type="component" value="Unassembled WGS sequence"/>
</dbReference>
<dbReference type="Gene3D" id="3.30.559.30">
    <property type="entry name" value="Nonribosomal peptide synthetase, condensation domain"/>
    <property type="match status" value="2"/>
</dbReference>
<name>A0A562VBW1_9ACTN</name>
<dbReference type="Gene3D" id="3.30.300.30">
    <property type="match status" value="2"/>
</dbReference>
<dbReference type="PROSITE" id="PS00012">
    <property type="entry name" value="PHOSPHOPANTETHEINE"/>
    <property type="match status" value="2"/>
</dbReference>
<dbReference type="Gene3D" id="3.40.50.720">
    <property type="entry name" value="NAD(P)-binding Rossmann-like Domain"/>
    <property type="match status" value="1"/>
</dbReference>
<evidence type="ECO:0000256" key="2">
    <source>
        <dbReference type="ARBA" id="ARBA00022450"/>
    </source>
</evidence>
<evidence type="ECO:0000256" key="4">
    <source>
        <dbReference type="ARBA" id="ARBA00022598"/>
    </source>
</evidence>
<dbReference type="InterPro" id="IPR010080">
    <property type="entry name" value="Thioester_reductase-like_dom"/>
</dbReference>
<dbReference type="InterPro" id="IPR025110">
    <property type="entry name" value="AMP-bd_C"/>
</dbReference>
<dbReference type="GO" id="GO:0005829">
    <property type="term" value="C:cytosol"/>
    <property type="evidence" value="ECO:0007669"/>
    <property type="project" value="TreeGrafter"/>
</dbReference>
<feature type="domain" description="Carrier" evidence="5">
    <location>
        <begin position="1551"/>
        <end position="1626"/>
    </location>
</feature>
<dbReference type="PROSITE" id="PS00455">
    <property type="entry name" value="AMP_BINDING"/>
    <property type="match status" value="2"/>
</dbReference>
<dbReference type="CDD" id="cd05235">
    <property type="entry name" value="SDR_e1"/>
    <property type="match status" value="1"/>
</dbReference>
<dbReference type="FunFam" id="1.10.1200.10:FF:000016">
    <property type="entry name" value="Non-ribosomal peptide synthase"/>
    <property type="match status" value="2"/>
</dbReference>
<dbReference type="SUPFAM" id="SSF47336">
    <property type="entry name" value="ACP-like"/>
    <property type="match status" value="3"/>
</dbReference>
<dbReference type="InterPro" id="IPR036736">
    <property type="entry name" value="ACP-like_sf"/>
</dbReference>
<dbReference type="SMART" id="SM00823">
    <property type="entry name" value="PKS_PP"/>
    <property type="match status" value="3"/>
</dbReference>
<proteinExistence type="predicted"/>
<dbReference type="InterPro" id="IPR036291">
    <property type="entry name" value="NAD(P)-bd_dom_sf"/>
</dbReference>
<dbReference type="Gene3D" id="2.30.38.10">
    <property type="entry name" value="Luciferase, Domain 3"/>
    <property type="match status" value="1"/>
</dbReference>
<keyword evidence="2" id="KW-0596">Phosphopantetheine</keyword>